<dbReference type="EMBL" id="CP017686">
    <property type="protein sequence ID" value="AYQ55103.1"/>
    <property type="molecule type" value="Genomic_DNA"/>
</dbReference>
<dbReference type="OMA" id="GEFIPYI"/>
<dbReference type="Proteomes" id="UP000273278">
    <property type="component" value="Chromosome"/>
</dbReference>
<dbReference type="Gene3D" id="3.30.1060.10">
    <property type="entry name" value="Peptide methionine sulphoxide reductase MsrA"/>
    <property type="match status" value="1"/>
</dbReference>
<dbReference type="GO" id="GO:0033743">
    <property type="term" value="F:peptide-methionine (R)-S-oxide reductase activity"/>
    <property type="evidence" value="ECO:0007669"/>
    <property type="project" value="InterPro"/>
</dbReference>
<keyword evidence="1 5" id="KW-0560">Oxidoreductase</keyword>
<dbReference type="HAMAP" id="MF_01401">
    <property type="entry name" value="MsrA"/>
    <property type="match status" value="1"/>
</dbReference>
<evidence type="ECO:0000256" key="3">
    <source>
        <dbReference type="ARBA" id="ARBA00047806"/>
    </source>
</evidence>
<dbReference type="GO" id="GO:0033744">
    <property type="term" value="F:L-methionine:thioredoxin-disulfide S-oxidoreductase activity"/>
    <property type="evidence" value="ECO:0007669"/>
    <property type="project" value="RHEA"/>
</dbReference>
<accession>A0A3G3IGX4</accession>
<reference evidence="7 8" key="1">
    <citation type="submission" date="2016-10" db="EMBL/GenBank/DDBJ databases">
        <title>Complete genome of the TMA-utilizing, human hosted archaeon Methanomethylophilus alvus Gen. nov, sp. nov., strain Mx-05, derived from a pure culture.</title>
        <authorList>
            <person name="Brugere J.-F."/>
            <person name="Ben Hania W."/>
            <person name="Chaudhary P.P."/>
            <person name="Gaci N."/>
            <person name="Borrel G."/>
            <person name="Cao Van Tuat L."/>
            <person name="Fardeau M.-L."/>
            <person name="Harris H.M.B."/>
            <person name="O'Toole P.W."/>
            <person name="Ollivier B."/>
        </authorList>
    </citation>
    <scope>NUCLEOTIDE SEQUENCE [LARGE SCALE GENOMIC DNA]</scope>
    <source>
        <strain evidence="7 8">Mx-05</strain>
    </source>
</reference>
<proteinExistence type="inferred from homology"/>
<evidence type="ECO:0000313" key="7">
    <source>
        <dbReference type="EMBL" id="AYQ55103.1"/>
    </source>
</evidence>
<evidence type="ECO:0000313" key="8">
    <source>
        <dbReference type="Proteomes" id="UP000273278"/>
    </source>
</evidence>
<dbReference type="InterPro" id="IPR002569">
    <property type="entry name" value="Met_Sox_Rdtase_MsrA_dom"/>
</dbReference>
<dbReference type="NCBIfam" id="TIGR00357">
    <property type="entry name" value="peptide-methionine (R)-S-oxide reductase MsrB"/>
    <property type="match status" value="1"/>
</dbReference>
<comment type="catalytic activity">
    <reaction evidence="4 5">
        <text>[thioredoxin]-disulfide + L-methionine + H2O = L-methionine (S)-S-oxide + [thioredoxin]-dithiol</text>
        <dbReference type="Rhea" id="RHEA:19993"/>
        <dbReference type="Rhea" id="RHEA-COMP:10698"/>
        <dbReference type="Rhea" id="RHEA-COMP:10700"/>
        <dbReference type="ChEBI" id="CHEBI:15377"/>
        <dbReference type="ChEBI" id="CHEBI:29950"/>
        <dbReference type="ChEBI" id="CHEBI:50058"/>
        <dbReference type="ChEBI" id="CHEBI:57844"/>
        <dbReference type="ChEBI" id="CHEBI:58772"/>
        <dbReference type="EC" id="1.8.4.11"/>
    </reaction>
</comment>
<dbReference type="PROSITE" id="PS51790">
    <property type="entry name" value="MSRB"/>
    <property type="match status" value="1"/>
</dbReference>
<dbReference type="RefSeq" id="WP_015504843.1">
    <property type="nucleotide sequence ID" value="NZ_CAYAXY010000010.1"/>
</dbReference>
<keyword evidence="2" id="KW-0511">Multifunctional enzyme</keyword>
<dbReference type="Pfam" id="PF01625">
    <property type="entry name" value="PMSR"/>
    <property type="match status" value="1"/>
</dbReference>
<sequence length="333" mass="38278">MKEIWFAGGCFWGTERLMSAIPGVVSTEVGYANGDPSLDPSYEEVCRRTTGYRETVHVLYDPAEVSTDYLVYAFYSSIDPSMENGQGNDRGPQYQACIFWKDPETEDTVRRISAVEAMRYRPFCVVLEELKVFRRAEEYHQRYLEKNEHGYCHVDPYLIKQVSDRVFDPSAYKRPSDEEISESLSGSEIYITQNGGTEPPFDNEYDSEFGRGIFVDKVTGEPLFLSQDKYNSHCGWPAFSRPLDPNAMVYLEDRSLPITRIEVRSRVGNTHLGHVFYGDSWSPTRARYCMNSASLRFIPVEDMETEGYGHLVHLVGEKKEMWRSPFSDDVGRI</sequence>
<dbReference type="SUPFAM" id="SSF51316">
    <property type="entry name" value="Mss4-like"/>
    <property type="match status" value="1"/>
</dbReference>
<dbReference type="SUPFAM" id="SSF55068">
    <property type="entry name" value="Peptide methionine sulfoxide reductase"/>
    <property type="match status" value="1"/>
</dbReference>
<comment type="similarity">
    <text evidence="5">Belongs to the MsrA Met sulfoxide reductase family.</text>
</comment>
<dbReference type="PANTHER" id="PTHR42799:SF2">
    <property type="entry name" value="MITOCHONDRIAL PEPTIDE METHIONINE SULFOXIDE REDUCTASE"/>
    <property type="match status" value="1"/>
</dbReference>
<dbReference type="EC" id="1.8.4.11" evidence="5"/>
<feature type="domain" description="MsrB" evidence="6">
    <location>
        <begin position="177"/>
        <end position="300"/>
    </location>
</feature>
<evidence type="ECO:0000256" key="2">
    <source>
        <dbReference type="ARBA" id="ARBA00023268"/>
    </source>
</evidence>
<dbReference type="InterPro" id="IPR036509">
    <property type="entry name" value="Met_Sox_Rdtase_MsrA_sf"/>
</dbReference>
<dbReference type="GO" id="GO:0005737">
    <property type="term" value="C:cytoplasm"/>
    <property type="evidence" value="ECO:0007669"/>
    <property type="project" value="TreeGrafter"/>
</dbReference>
<dbReference type="GeneID" id="41321741"/>
<dbReference type="InterPro" id="IPR050162">
    <property type="entry name" value="MsrA_MetSO_reductase"/>
</dbReference>
<evidence type="ECO:0000256" key="1">
    <source>
        <dbReference type="ARBA" id="ARBA00023002"/>
    </source>
</evidence>
<organism evidence="7 8">
    <name type="scientific">Methanomethylophilus alvi</name>
    <dbReference type="NCBI Taxonomy" id="1291540"/>
    <lineage>
        <taxon>Archaea</taxon>
        <taxon>Methanobacteriati</taxon>
        <taxon>Thermoplasmatota</taxon>
        <taxon>Thermoplasmata</taxon>
        <taxon>Methanomassiliicoccales</taxon>
        <taxon>Methanomethylophilaceae</taxon>
        <taxon>Methanomethylophilus</taxon>
    </lineage>
</organism>
<evidence type="ECO:0000259" key="6">
    <source>
        <dbReference type="PROSITE" id="PS51790"/>
    </source>
</evidence>
<feature type="active site" evidence="5">
    <location>
        <position position="10"/>
    </location>
</feature>
<dbReference type="NCBIfam" id="TIGR00401">
    <property type="entry name" value="msrA"/>
    <property type="match status" value="1"/>
</dbReference>
<dbReference type="Gene3D" id="2.170.150.20">
    <property type="entry name" value="Peptide methionine sulfoxide reductase"/>
    <property type="match status" value="1"/>
</dbReference>
<comment type="catalytic activity">
    <reaction evidence="3 5">
        <text>L-methionyl-[protein] + [thioredoxin]-disulfide + H2O = L-methionyl-(S)-S-oxide-[protein] + [thioredoxin]-dithiol</text>
        <dbReference type="Rhea" id="RHEA:14217"/>
        <dbReference type="Rhea" id="RHEA-COMP:10698"/>
        <dbReference type="Rhea" id="RHEA-COMP:10700"/>
        <dbReference type="Rhea" id="RHEA-COMP:12313"/>
        <dbReference type="Rhea" id="RHEA-COMP:12315"/>
        <dbReference type="ChEBI" id="CHEBI:15377"/>
        <dbReference type="ChEBI" id="CHEBI:16044"/>
        <dbReference type="ChEBI" id="CHEBI:29950"/>
        <dbReference type="ChEBI" id="CHEBI:44120"/>
        <dbReference type="ChEBI" id="CHEBI:50058"/>
        <dbReference type="EC" id="1.8.4.11"/>
    </reaction>
</comment>
<comment type="function">
    <text evidence="5">Has an important function as a repair enzyme for proteins that have been inactivated by oxidation. Catalyzes the reversible oxidation-reduction of methionine sulfoxide in proteins to methionine.</text>
</comment>
<gene>
    <name evidence="5" type="primary">msrA</name>
    <name evidence="7" type="ORF">BKD89_04705</name>
</gene>
<dbReference type="Pfam" id="PF01641">
    <property type="entry name" value="SelR"/>
    <property type="match status" value="1"/>
</dbReference>
<dbReference type="GO" id="GO:0008113">
    <property type="term" value="F:peptide-methionine (S)-S-oxide reductase activity"/>
    <property type="evidence" value="ECO:0007669"/>
    <property type="project" value="UniProtKB-UniRule"/>
</dbReference>
<evidence type="ECO:0000256" key="5">
    <source>
        <dbReference type="HAMAP-Rule" id="MF_01401"/>
    </source>
</evidence>
<dbReference type="PANTHER" id="PTHR42799">
    <property type="entry name" value="MITOCHONDRIAL PEPTIDE METHIONINE SULFOXIDE REDUCTASE"/>
    <property type="match status" value="1"/>
</dbReference>
<dbReference type="InterPro" id="IPR002579">
    <property type="entry name" value="Met_Sox_Rdtase_MsrB_dom"/>
</dbReference>
<evidence type="ECO:0000256" key="4">
    <source>
        <dbReference type="ARBA" id="ARBA00048782"/>
    </source>
</evidence>
<dbReference type="AlphaFoldDB" id="A0A3G3IGX4"/>
<dbReference type="GO" id="GO:0034599">
    <property type="term" value="P:cellular response to oxidative stress"/>
    <property type="evidence" value="ECO:0007669"/>
    <property type="project" value="TreeGrafter"/>
</dbReference>
<dbReference type="InterPro" id="IPR011057">
    <property type="entry name" value="Mss4-like_sf"/>
</dbReference>
<protein>
    <recommendedName>
        <fullName evidence="5">Peptide methionine sulfoxide reductase MsrA</fullName>
        <shortName evidence="5">Protein-methionine-S-oxide reductase</shortName>
        <ecNumber evidence="5">1.8.4.11</ecNumber>
    </recommendedName>
    <alternativeName>
        <fullName evidence="5">Peptide-methionine (S)-S-oxide reductase</fullName>
        <shortName evidence="5">Peptide Met(O) reductase</shortName>
    </alternativeName>
</protein>
<name>A0A3G3IGX4_9ARCH</name>